<dbReference type="InterPro" id="IPR004648">
    <property type="entry name" value="Oligpept_transpt"/>
</dbReference>
<dbReference type="InterPro" id="IPR004813">
    <property type="entry name" value="OPT"/>
</dbReference>
<feature type="transmembrane region" description="Helical" evidence="10">
    <location>
        <begin position="82"/>
        <end position="102"/>
    </location>
</feature>
<feature type="transmembrane region" description="Helical" evidence="10">
    <location>
        <begin position="382"/>
        <end position="409"/>
    </location>
</feature>
<evidence type="ECO:0000256" key="6">
    <source>
        <dbReference type="ARBA" id="ARBA00022927"/>
    </source>
</evidence>
<dbReference type="GO" id="GO:0015031">
    <property type="term" value="P:protein transport"/>
    <property type="evidence" value="ECO:0007669"/>
    <property type="project" value="UniProtKB-KW"/>
</dbReference>
<keyword evidence="4 10" id="KW-0812">Transmembrane</keyword>
<sequence>MATASPPRSVSSPSQLPPRTHLCSRRCWCCPFNRHLCSPSPCSAVPVAELPGAQEDNSPIEQVALTVPVGDDPDTPVLTFRMWVLGMASCAVLSFLNQFFWYRKEPLTITAISAQIAVVPLGRLMAGALPGRAFFRGRPYEFTLNPGPFNVKEHVLITIFANAGAGTVYAIHVVTAVRVFYGKNLTFLVSLLVVLTTQVLGFGWAGSFPAGAPREGGAEQRRLHAQPVLPGGLRLQLRLEGGAEQRRLHAQPVLPGGLRLQLRLLHIPRLPVPDAHLTLLLGPGLYGLGIGSIGLDWASVSSYLGSPLASPWFATANVAAGFFIIMYVITPIAYWFNFYKARNFPIFSDGLFTESGQKYNITSIVDSQFHFDTKAYEKNGPLYLSTFFAVTYGVGFASLTATIVHVLLFHGSEIWQLSKSAFQEKRVDVHTKLMRRYKQVPEWWFICILIVNIAVTVFACEYYIEQLQLPWWGVLLACAIAFFFTLPIGIITATTNQTPGLNIITEYIMGYLYPGRPVANMCFKVYGYISMSQALTFLQDFKLGHYMKIPPRTMFMAQVVGTLIAAFVYLGTAWWLMDSIPNICDTELLPAGSPWTCPGDHVFYDASVIWGLISPRRIFGDLGTYSAVNWFFLGGAIAPLLVWFAHKAFPGQNWILLINMPVLIGSTGQMPPATAVNYITWIFVGFLSGYVVYRYRRDWWERHNYLLSGALDAGLAFMAVLIYLCLGLENISLNWWGNDLDGCPLASCPTAKADKVIKMVPSFLLIRQGIMAGMPMLGWPLYAEHRMNKVLMVDDLRIAVEMIGWQQGLVQADEVEAKVRLVMESDTGRELQE</sequence>
<keyword evidence="5" id="KW-0571">Peptide transport</keyword>
<dbReference type="SUPFAM" id="SSF53756">
    <property type="entry name" value="UDP-Glycosyltransferase/glycogen phosphorylase"/>
    <property type="match status" value="1"/>
</dbReference>
<evidence type="ECO:0000256" key="4">
    <source>
        <dbReference type="ARBA" id="ARBA00022692"/>
    </source>
</evidence>
<dbReference type="GO" id="GO:0035673">
    <property type="term" value="F:oligopeptide transmembrane transporter activity"/>
    <property type="evidence" value="ECO:0007669"/>
    <property type="project" value="InterPro"/>
</dbReference>
<organism evidence="11">
    <name type="scientific">Aegilops tauschii</name>
    <name type="common">Tausch's goatgrass</name>
    <name type="synonym">Aegilops squarrosa</name>
    <dbReference type="NCBI Taxonomy" id="37682"/>
    <lineage>
        <taxon>Eukaryota</taxon>
        <taxon>Viridiplantae</taxon>
        <taxon>Streptophyta</taxon>
        <taxon>Embryophyta</taxon>
        <taxon>Tracheophyta</taxon>
        <taxon>Spermatophyta</taxon>
        <taxon>Magnoliopsida</taxon>
        <taxon>Liliopsida</taxon>
        <taxon>Poales</taxon>
        <taxon>Poaceae</taxon>
        <taxon>BOP clade</taxon>
        <taxon>Pooideae</taxon>
        <taxon>Triticodae</taxon>
        <taxon>Triticeae</taxon>
        <taxon>Triticinae</taxon>
        <taxon>Aegilops</taxon>
    </lineage>
</organism>
<feature type="transmembrane region" description="Helical" evidence="10">
    <location>
        <begin position="279"/>
        <end position="300"/>
    </location>
</feature>
<feature type="transmembrane region" description="Helical" evidence="10">
    <location>
        <begin position="470"/>
        <end position="493"/>
    </location>
</feature>
<feature type="transmembrane region" description="Helical" evidence="10">
    <location>
        <begin position="764"/>
        <end position="782"/>
    </location>
</feature>
<evidence type="ECO:0000256" key="7">
    <source>
        <dbReference type="ARBA" id="ARBA00022989"/>
    </source>
</evidence>
<feature type="transmembrane region" description="Helical" evidence="10">
    <location>
        <begin position="705"/>
        <end position="726"/>
    </location>
</feature>
<feature type="transmembrane region" description="Helical" evidence="10">
    <location>
        <begin position="555"/>
        <end position="577"/>
    </location>
</feature>
<keyword evidence="7 10" id="KW-1133">Transmembrane helix</keyword>
<evidence type="ECO:0000256" key="9">
    <source>
        <dbReference type="SAM" id="MobiDB-lite"/>
    </source>
</evidence>
<keyword evidence="3" id="KW-0813">Transport</keyword>
<accession>M8AW76</accession>
<evidence type="ECO:0000256" key="1">
    <source>
        <dbReference type="ARBA" id="ARBA00004141"/>
    </source>
</evidence>
<comment type="subcellular location">
    <subcellularLocation>
        <location evidence="1">Membrane</location>
        <topology evidence="1">Multi-pass membrane protein</topology>
    </subcellularLocation>
</comment>
<proteinExistence type="inferred from homology"/>
<dbReference type="Pfam" id="PF03169">
    <property type="entry name" value="OPT"/>
    <property type="match status" value="2"/>
</dbReference>
<evidence type="ECO:0000256" key="8">
    <source>
        <dbReference type="ARBA" id="ARBA00023136"/>
    </source>
</evidence>
<keyword evidence="8 10" id="KW-0472">Membrane</keyword>
<feature type="transmembrane region" description="Helical" evidence="10">
    <location>
        <begin position="155"/>
        <end position="177"/>
    </location>
</feature>
<dbReference type="EnsemblPlants" id="EMT05930">
    <property type="protein sequence ID" value="EMT05930"/>
    <property type="gene ID" value="F775_05120"/>
</dbReference>
<dbReference type="PANTHER" id="PTHR22601">
    <property type="entry name" value="ISP4 LIKE PROTEIN"/>
    <property type="match status" value="1"/>
</dbReference>
<name>M8AW76_AEGTA</name>
<evidence type="ECO:0000256" key="10">
    <source>
        <dbReference type="SAM" id="Phobius"/>
    </source>
</evidence>
<reference evidence="11" key="1">
    <citation type="submission" date="2015-06" db="UniProtKB">
        <authorList>
            <consortium name="EnsemblPlants"/>
        </authorList>
    </citation>
    <scope>IDENTIFICATION</scope>
</reference>
<feature type="transmembrane region" description="Helical" evidence="10">
    <location>
        <begin position="627"/>
        <end position="646"/>
    </location>
</feature>
<evidence type="ECO:0000313" key="11">
    <source>
        <dbReference type="EnsemblPlants" id="EMT05930"/>
    </source>
</evidence>
<dbReference type="GO" id="GO:0016020">
    <property type="term" value="C:membrane"/>
    <property type="evidence" value="ECO:0007669"/>
    <property type="project" value="UniProtKB-SubCell"/>
</dbReference>
<protein>
    <submittedName>
        <fullName evidence="11">Oligopeptide transporter 7</fullName>
    </submittedName>
</protein>
<feature type="transmembrane region" description="Helical" evidence="10">
    <location>
        <begin position="114"/>
        <end position="135"/>
    </location>
</feature>
<feature type="compositionally biased region" description="Polar residues" evidence="9">
    <location>
        <begin position="1"/>
        <end position="14"/>
    </location>
</feature>
<dbReference type="AlphaFoldDB" id="M8AW76"/>
<comment type="similarity">
    <text evidence="2">Belongs to the oligopeptide OPT transporter (TC 2.A.67.1) family.</text>
</comment>
<evidence type="ECO:0000256" key="2">
    <source>
        <dbReference type="ARBA" id="ARBA00005484"/>
    </source>
</evidence>
<evidence type="ECO:0000256" key="5">
    <source>
        <dbReference type="ARBA" id="ARBA00022856"/>
    </source>
</evidence>
<feature type="transmembrane region" description="Helical" evidence="10">
    <location>
        <begin position="312"/>
        <end position="336"/>
    </location>
</feature>
<dbReference type="NCBIfam" id="TIGR00728">
    <property type="entry name" value="OPT_sfam"/>
    <property type="match status" value="2"/>
</dbReference>
<feature type="transmembrane region" description="Helical" evidence="10">
    <location>
        <begin position="443"/>
        <end position="464"/>
    </location>
</feature>
<dbReference type="Gene3D" id="3.40.50.2000">
    <property type="entry name" value="Glycogen Phosphorylase B"/>
    <property type="match status" value="1"/>
</dbReference>
<feature type="region of interest" description="Disordered" evidence="9">
    <location>
        <begin position="1"/>
        <end position="20"/>
    </location>
</feature>
<evidence type="ECO:0000256" key="3">
    <source>
        <dbReference type="ARBA" id="ARBA00022448"/>
    </source>
</evidence>
<feature type="transmembrane region" description="Helical" evidence="10">
    <location>
        <begin position="184"/>
        <end position="205"/>
    </location>
</feature>
<keyword evidence="6" id="KW-0653">Protein transport</keyword>
<feature type="transmembrane region" description="Helical" evidence="10">
    <location>
        <begin position="675"/>
        <end position="693"/>
    </location>
</feature>